<proteinExistence type="predicted"/>
<dbReference type="Proteomes" id="UP000023152">
    <property type="component" value="Unassembled WGS sequence"/>
</dbReference>
<evidence type="ECO:0000256" key="1">
    <source>
        <dbReference type="SAM" id="Coils"/>
    </source>
</evidence>
<keyword evidence="4" id="KW-1185">Reference proteome</keyword>
<evidence type="ECO:0000256" key="2">
    <source>
        <dbReference type="SAM" id="Phobius"/>
    </source>
</evidence>
<dbReference type="Gene3D" id="3.30.160.570">
    <property type="entry name" value="Ncd80 complex, Spc24 subunit"/>
    <property type="match status" value="1"/>
</dbReference>
<keyword evidence="1" id="KW-0175">Coiled coil</keyword>
<feature type="coiled-coil region" evidence="1">
    <location>
        <begin position="78"/>
        <end position="105"/>
    </location>
</feature>
<evidence type="ECO:0000313" key="4">
    <source>
        <dbReference type="Proteomes" id="UP000023152"/>
    </source>
</evidence>
<evidence type="ECO:0000313" key="3">
    <source>
        <dbReference type="EMBL" id="ETO18070.1"/>
    </source>
</evidence>
<dbReference type="AlphaFoldDB" id="X6MYB4"/>
<keyword evidence="2" id="KW-1133">Transmembrane helix</keyword>
<sequence>MSEAEQCLNSCIETLDTYLSCFSNGACDWELSVAKEIVNCQELMNKENRLTQQKLQERVKKQQEISESYKQLSSKPKIEMFQSMLKDLKQKQHDLSSEIQRVDNEIRFFVFEKQKILFNFESQQSSILKETKIKISEIQSTMKALTFNIYIYAYIFISYVLIFCTYYNYTILRDRLNLYGHMINIEWAEDNDERVEGFVFLEDGSKLTRFTFDRNLVSEADICHFLWEFISGSSTSTTIVSGLFPVIHDTTENHSHACDDQFLTVKKPFCYFLRAVSAYAILLGN</sequence>
<feature type="transmembrane region" description="Helical" evidence="2">
    <location>
        <begin position="149"/>
        <end position="169"/>
    </location>
</feature>
<protein>
    <recommendedName>
        <fullName evidence="5">Kinetochore protein SPC25</fullName>
    </recommendedName>
</protein>
<reference evidence="3 4" key="1">
    <citation type="journal article" date="2013" name="Curr. Biol.">
        <title>The Genome of the Foraminiferan Reticulomyxa filosa.</title>
        <authorList>
            <person name="Glockner G."/>
            <person name="Hulsmann N."/>
            <person name="Schleicher M."/>
            <person name="Noegel A.A."/>
            <person name="Eichinger L."/>
            <person name="Gallinger C."/>
            <person name="Pawlowski J."/>
            <person name="Sierra R."/>
            <person name="Euteneuer U."/>
            <person name="Pillet L."/>
            <person name="Moustafa A."/>
            <person name="Platzer M."/>
            <person name="Groth M."/>
            <person name="Szafranski K."/>
            <person name="Schliwa M."/>
        </authorList>
    </citation>
    <scope>NUCLEOTIDE SEQUENCE [LARGE SCALE GENOMIC DNA]</scope>
</reference>
<accession>X6MYB4</accession>
<name>X6MYB4_RETFI</name>
<comment type="caution">
    <text evidence="3">The sequence shown here is derived from an EMBL/GenBank/DDBJ whole genome shotgun (WGS) entry which is preliminary data.</text>
</comment>
<dbReference type="EMBL" id="ASPP01015557">
    <property type="protein sequence ID" value="ETO18070.1"/>
    <property type="molecule type" value="Genomic_DNA"/>
</dbReference>
<keyword evidence="2" id="KW-0812">Transmembrane</keyword>
<gene>
    <name evidence="3" type="ORF">RFI_19220</name>
</gene>
<keyword evidence="2" id="KW-0472">Membrane</keyword>
<evidence type="ECO:0008006" key="5">
    <source>
        <dbReference type="Google" id="ProtNLM"/>
    </source>
</evidence>
<organism evidence="3 4">
    <name type="scientific">Reticulomyxa filosa</name>
    <dbReference type="NCBI Taxonomy" id="46433"/>
    <lineage>
        <taxon>Eukaryota</taxon>
        <taxon>Sar</taxon>
        <taxon>Rhizaria</taxon>
        <taxon>Retaria</taxon>
        <taxon>Foraminifera</taxon>
        <taxon>Monothalamids</taxon>
        <taxon>Reticulomyxidae</taxon>
        <taxon>Reticulomyxa</taxon>
    </lineage>
</organism>